<accession>E5Y2V2</accession>
<dbReference type="PROSITE" id="PS00688">
    <property type="entry name" value="SIGMA54_INTERACT_3"/>
    <property type="match status" value="1"/>
</dbReference>
<dbReference type="SMART" id="SM00382">
    <property type="entry name" value="AAA"/>
    <property type="match status" value="1"/>
</dbReference>
<keyword evidence="7" id="KW-1185">Reference proteome</keyword>
<dbReference type="FunFam" id="3.40.50.300:FF:000006">
    <property type="entry name" value="DNA-binding transcriptional regulator NtrC"/>
    <property type="match status" value="1"/>
</dbReference>
<dbReference type="InterPro" id="IPR025662">
    <property type="entry name" value="Sigma_54_int_dom_ATP-bd_1"/>
</dbReference>
<dbReference type="EMBL" id="ADCP02000002">
    <property type="protein sequence ID" value="EFV45692.1"/>
    <property type="molecule type" value="Genomic_DNA"/>
</dbReference>
<evidence type="ECO:0000313" key="6">
    <source>
        <dbReference type="EMBL" id="EFV45692.1"/>
    </source>
</evidence>
<dbReference type="OrthoDB" id="5465448at2"/>
<evidence type="ECO:0000313" key="7">
    <source>
        <dbReference type="Proteomes" id="UP000006034"/>
    </source>
</evidence>
<dbReference type="InterPro" id="IPR009057">
    <property type="entry name" value="Homeodomain-like_sf"/>
</dbReference>
<dbReference type="CDD" id="cd00009">
    <property type="entry name" value="AAA"/>
    <property type="match status" value="1"/>
</dbReference>
<dbReference type="Gene3D" id="1.10.10.60">
    <property type="entry name" value="Homeodomain-like"/>
    <property type="match status" value="1"/>
</dbReference>
<reference evidence="6 7" key="1">
    <citation type="submission" date="2010-10" db="EMBL/GenBank/DDBJ databases">
        <authorList>
            <consortium name="The Broad Institute Genome Sequencing Platform"/>
            <person name="Ward D."/>
            <person name="Earl A."/>
            <person name="Feldgarden M."/>
            <person name="Young S.K."/>
            <person name="Gargeya S."/>
            <person name="Zeng Q."/>
            <person name="Alvarado L."/>
            <person name="Berlin A."/>
            <person name="Bochicchio J."/>
            <person name="Chapman S.B."/>
            <person name="Chen Z."/>
            <person name="Freedman E."/>
            <person name="Gellesch M."/>
            <person name="Goldberg J."/>
            <person name="Griggs A."/>
            <person name="Gujja S."/>
            <person name="Heilman E."/>
            <person name="Heiman D."/>
            <person name="Howarth C."/>
            <person name="Mehta T."/>
            <person name="Neiman D."/>
            <person name="Pearson M."/>
            <person name="Roberts A."/>
            <person name="Saif S."/>
            <person name="Shea T."/>
            <person name="Shenoy N."/>
            <person name="Sisk P."/>
            <person name="Stolte C."/>
            <person name="Sykes S."/>
            <person name="White J."/>
            <person name="Yandava C."/>
            <person name="Allen-Vercoe E."/>
            <person name="Sibley C."/>
            <person name="Ambrose C.E."/>
            <person name="Strauss J."/>
            <person name="Daigneault M."/>
            <person name="Haas B."/>
            <person name="Nusbaum C."/>
            <person name="Birren B."/>
        </authorList>
    </citation>
    <scope>NUCLEOTIDE SEQUENCE [LARGE SCALE GENOMIC DNA]</scope>
    <source>
        <strain evidence="6 7">3_1_6</strain>
    </source>
</reference>
<proteinExistence type="predicted"/>
<comment type="caution">
    <text evidence="6">The sequence shown here is derived from an EMBL/GenBank/DDBJ whole genome shotgun (WGS) entry which is preliminary data.</text>
</comment>
<dbReference type="GO" id="GO:0006355">
    <property type="term" value="P:regulation of DNA-templated transcription"/>
    <property type="evidence" value="ECO:0007669"/>
    <property type="project" value="InterPro"/>
</dbReference>
<dbReference type="InterPro" id="IPR025944">
    <property type="entry name" value="Sigma_54_int_dom_CS"/>
</dbReference>
<dbReference type="PANTHER" id="PTHR32071">
    <property type="entry name" value="TRANSCRIPTIONAL REGULATORY PROTEIN"/>
    <property type="match status" value="1"/>
</dbReference>
<name>E5Y2V2_BILW3</name>
<keyword evidence="1" id="KW-0547">Nucleotide-binding</keyword>
<dbReference type="eggNOG" id="COG2204">
    <property type="taxonomic scope" value="Bacteria"/>
</dbReference>
<dbReference type="InterPro" id="IPR027417">
    <property type="entry name" value="P-loop_NTPase"/>
</dbReference>
<gene>
    <name evidence="6" type="ORF">HMPREF0179_00466</name>
</gene>
<evidence type="ECO:0000256" key="1">
    <source>
        <dbReference type="ARBA" id="ARBA00022741"/>
    </source>
</evidence>
<dbReference type="Gene3D" id="3.40.50.300">
    <property type="entry name" value="P-loop containing nucleotide triphosphate hydrolases"/>
    <property type="match status" value="1"/>
</dbReference>
<dbReference type="STRING" id="563192.HMPREF0179_00466"/>
<evidence type="ECO:0000256" key="3">
    <source>
        <dbReference type="ARBA" id="ARBA00023015"/>
    </source>
</evidence>
<dbReference type="SUPFAM" id="SSF52540">
    <property type="entry name" value="P-loop containing nucleoside triphosphate hydrolases"/>
    <property type="match status" value="1"/>
</dbReference>
<reference evidence="6 7" key="2">
    <citation type="submission" date="2013-04" db="EMBL/GenBank/DDBJ databases">
        <title>The Genome Sequence of Bilophila wadsworthia 3_1_6.</title>
        <authorList>
            <consortium name="The Broad Institute Genomics Platform"/>
            <person name="Earl A."/>
            <person name="Ward D."/>
            <person name="Feldgarden M."/>
            <person name="Gevers D."/>
            <person name="Sibley C."/>
            <person name="Strauss J."/>
            <person name="Allen-Vercoe E."/>
            <person name="Walker B."/>
            <person name="Young S."/>
            <person name="Zeng Q."/>
            <person name="Gargeya S."/>
            <person name="Fitzgerald M."/>
            <person name="Haas B."/>
            <person name="Abouelleil A."/>
            <person name="Allen A.W."/>
            <person name="Alvarado L."/>
            <person name="Arachchi H.M."/>
            <person name="Berlin A.M."/>
            <person name="Chapman S.B."/>
            <person name="Gainer-Dewar J."/>
            <person name="Goldberg J."/>
            <person name="Griggs A."/>
            <person name="Gujja S."/>
            <person name="Hansen M."/>
            <person name="Howarth C."/>
            <person name="Imamovic A."/>
            <person name="Ireland A."/>
            <person name="Larimer J."/>
            <person name="McCowan C."/>
            <person name="Murphy C."/>
            <person name="Pearson M."/>
            <person name="Poon T.W."/>
            <person name="Priest M."/>
            <person name="Roberts A."/>
            <person name="Saif S."/>
            <person name="Shea T."/>
            <person name="Sisk P."/>
            <person name="Sykes S."/>
            <person name="Wortman J."/>
            <person name="Nusbaum C."/>
            <person name="Birren B."/>
        </authorList>
    </citation>
    <scope>NUCLEOTIDE SEQUENCE [LARGE SCALE GENOMIC DNA]</scope>
    <source>
        <strain evidence="6 7">3_1_6</strain>
    </source>
</reference>
<protein>
    <recommendedName>
        <fullName evidence="5">Sigma-54 factor interaction domain-containing protein</fullName>
    </recommendedName>
</protein>
<dbReference type="InterPro" id="IPR002078">
    <property type="entry name" value="Sigma_54_int"/>
</dbReference>
<evidence type="ECO:0000256" key="2">
    <source>
        <dbReference type="ARBA" id="ARBA00022840"/>
    </source>
</evidence>
<dbReference type="InterPro" id="IPR058031">
    <property type="entry name" value="AAA_lid_NorR"/>
</dbReference>
<organism evidence="6 7">
    <name type="scientific">Bilophila wadsworthia (strain 3_1_6)</name>
    <dbReference type="NCBI Taxonomy" id="563192"/>
    <lineage>
        <taxon>Bacteria</taxon>
        <taxon>Pseudomonadati</taxon>
        <taxon>Thermodesulfobacteriota</taxon>
        <taxon>Desulfovibrionia</taxon>
        <taxon>Desulfovibrionales</taxon>
        <taxon>Desulfovibrionaceae</taxon>
        <taxon>Bilophila</taxon>
    </lineage>
</organism>
<dbReference type="GO" id="GO:0005524">
    <property type="term" value="F:ATP binding"/>
    <property type="evidence" value="ECO:0007669"/>
    <property type="project" value="UniProtKB-KW"/>
</dbReference>
<dbReference type="Pfam" id="PF25601">
    <property type="entry name" value="AAA_lid_14"/>
    <property type="match status" value="1"/>
</dbReference>
<dbReference type="RefSeq" id="WP_005024651.1">
    <property type="nucleotide sequence ID" value="NZ_KE150239.1"/>
</dbReference>
<dbReference type="PANTHER" id="PTHR32071:SF57">
    <property type="entry name" value="C4-DICARBOXYLATE TRANSPORT TRANSCRIPTIONAL REGULATORY PROTEIN DCTD"/>
    <property type="match status" value="1"/>
</dbReference>
<dbReference type="AlphaFoldDB" id="E5Y2V2"/>
<dbReference type="SUPFAM" id="SSF46689">
    <property type="entry name" value="Homeodomain-like"/>
    <property type="match status" value="1"/>
</dbReference>
<evidence type="ECO:0000259" key="5">
    <source>
        <dbReference type="PROSITE" id="PS50045"/>
    </source>
</evidence>
<keyword evidence="4" id="KW-0804">Transcription</keyword>
<keyword evidence="2" id="KW-0067">ATP-binding</keyword>
<dbReference type="Pfam" id="PF00158">
    <property type="entry name" value="Sigma54_activat"/>
    <property type="match status" value="1"/>
</dbReference>
<dbReference type="PROSITE" id="PS50045">
    <property type="entry name" value="SIGMA54_INTERACT_4"/>
    <property type="match status" value="1"/>
</dbReference>
<sequence length="1037" mass="117092">MSTLASSVPHASLLLALQLSARPLHERELAAITGLPEIRVRSALRELSLQKHVAAAPAEGSPDGGSGAPAWAITRIEPDLLEDMAETLCSACPDTGVPYHMGVLGGDATLEDCEIVVRFIDDRLKNNEPAVFACFEMVVQFLLRWGRAHMDDAGQKSWRYAELVLVVQSMCIFSHHYLQLATELSPLAYELSARNGSERFMPMIWIFRHYLQLFSGGEPPLTDRFFHGSEKMRHFKEQDMQDRIPVFEGIENFLKGHFRETLQCYARRPAQDHWWYKRFFEPLSFCASQAAMYLREYPLATGIIESARQTAELAGERLVAVLWIAHLCFLLLRKGALDEAIVKIDYLLNCVPPEQNHKVASSAVRALAVYHHLSGRTDAAYRVLRNETLRAAARGVPHSPFLDPLVLDLLYVFEQRGYPPIPRYEVEATIETFLRQPNRQLRGTALRVHALRLRGRGAPAEEVVSLLHDSLRELEPTGDPRELVLTHHELANMLEAMGQHREAHQQRKSVAEIIGHPLDENASYRTAAIAATGEAFPALVPAPEPEAEDTPGRILLDRCHAAFNREPTSYRSDELFQHLLDIAQQELQSERAALFRPTDDGRPEFVASVNLTRMELESDGMRSCMEWLESILRNAASTHSEHQRLCLALDVGEPYPWLLYMDSAFTSGMFQRLSPALLRDLARLFAAEVRSGLRLELVRTEEASQQQDRLLAITRQKDGDMIPVVGEGLRASLEQALRVGITDAPVLILGETGVGKEIMARNIHQISLRSGPFVVVHPASMPESLFESEFFGYERGAFTGAIRQKIGLFELADQGTLFIDEVGEIPPLIQTKLLRVLQDQRFMRLGGTREILSRFRLVAATNRDLWKEVREGRFREDLLYRISVVPLTIPPLRERKQDIPGLVQAFIEHFARRHDKHPLPLSPEQQRRLCEYDWPGNVRELKNEIERAVILNNAGQLDFVLGASPAAHQPADRPSPFLETVADVPTLSELEERYLRHIMERTEGRVRGPSGAETLLRMKRSTLYAKLKKYGIPCGSA</sequence>
<evidence type="ECO:0000256" key="4">
    <source>
        <dbReference type="ARBA" id="ARBA00023163"/>
    </source>
</evidence>
<dbReference type="HOGENOM" id="CLU_010827_1_1_7"/>
<dbReference type="Gene3D" id="1.10.8.60">
    <property type="match status" value="1"/>
</dbReference>
<dbReference type="Proteomes" id="UP000006034">
    <property type="component" value="Unassembled WGS sequence"/>
</dbReference>
<dbReference type="InterPro" id="IPR003593">
    <property type="entry name" value="AAA+_ATPase"/>
</dbReference>
<dbReference type="GeneID" id="78086762"/>
<feature type="domain" description="Sigma-54 factor interaction" evidence="5">
    <location>
        <begin position="722"/>
        <end position="950"/>
    </location>
</feature>
<keyword evidence="3" id="KW-0805">Transcription regulation</keyword>
<dbReference type="PROSITE" id="PS00675">
    <property type="entry name" value="SIGMA54_INTERACT_1"/>
    <property type="match status" value="1"/>
</dbReference>